<feature type="domain" description="Mce/MlaD" evidence="8">
    <location>
        <begin position="766"/>
        <end position="827"/>
    </location>
</feature>
<name>A0A4R2N121_9PAST</name>
<feature type="domain" description="Mce/MlaD" evidence="8">
    <location>
        <begin position="541"/>
        <end position="598"/>
    </location>
</feature>
<dbReference type="Proteomes" id="UP000294841">
    <property type="component" value="Unassembled WGS sequence"/>
</dbReference>
<evidence type="ECO:0000259" key="8">
    <source>
        <dbReference type="Pfam" id="PF02470"/>
    </source>
</evidence>
<evidence type="ECO:0000256" key="7">
    <source>
        <dbReference type="SAM" id="Phobius"/>
    </source>
</evidence>
<evidence type="ECO:0000256" key="3">
    <source>
        <dbReference type="ARBA" id="ARBA00022519"/>
    </source>
</evidence>
<dbReference type="EMBL" id="SLXI01000002">
    <property type="protein sequence ID" value="TCP13220.1"/>
    <property type="molecule type" value="Genomic_DNA"/>
</dbReference>
<dbReference type="Pfam" id="PF02470">
    <property type="entry name" value="MlaD"/>
    <property type="match status" value="5"/>
</dbReference>
<protein>
    <submittedName>
        <fullName evidence="9">Paraquat-inducible protein B</fullName>
    </submittedName>
</protein>
<reference evidence="9 10" key="1">
    <citation type="submission" date="2019-03" db="EMBL/GenBank/DDBJ databases">
        <title>Genomic Encyclopedia of Type Strains, Phase IV (KMG-IV): sequencing the most valuable type-strain genomes for metagenomic binning, comparative biology and taxonomic classification.</title>
        <authorList>
            <person name="Goeker M."/>
        </authorList>
    </citation>
    <scope>NUCLEOTIDE SEQUENCE [LARGE SCALE GENOMIC DNA]</scope>
    <source>
        <strain evidence="9 10">DSM 28231</strain>
    </source>
</reference>
<dbReference type="PANTHER" id="PTHR30462:SF0">
    <property type="entry name" value="INTERMEMBRANE TRANSPORT PROTEIN YEBT"/>
    <property type="match status" value="1"/>
</dbReference>
<feature type="domain" description="Mce/MlaD" evidence="8">
    <location>
        <begin position="652"/>
        <end position="740"/>
    </location>
</feature>
<keyword evidence="5 7" id="KW-1133">Transmembrane helix</keyword>
<dbReference type="RefSeq" id="WP_132022539.1">
    <property type="nucleotide sequence ID" value="NZ_CP016605.1"/>
</dbReference>
<evidence type="ECO:0000313" key="10">
    <source>
        <dbReference type="Proteomes" id="UP000294841"/>
    </source>
</evidence>
<feature type="domain" description="Mce/MlaD" evidence="8">
    <location>
        <begin position="53"/>
        <end position="142"/>
    </location>
</feature>
<gene>
    <name evidence="9" type="ORF">EV697_10292</name>
</gene>
<evidence type="ECO:0000256" key="4">
    <source>
        <dbReference type="ARBA" id="ARBA00022692"/>
    </source>
</evidence>
<proteinExistence type="predicted"/>
<sequence length="895" mass="98621">MTENNQHNIDNHLYKDVAATIRKKRRISPFWLLPFIALCIGALLFVQIIQEQGTNIKIVFDNGDGLVAGKTPIRYQGLQIGVVKKVNFTDNLQKVEVRANIYPEATEVLKENTKFWIVRPTASIAGISGIDALVSGNYITLQLGDGDDEDEFVAEPEGPIAQLVNGDLLLHLVADDLGSISAGSSVFFKKIPVGKVYGYHFIKGTQTVLIDIVIDKAYTHFVKSDSRFWNISGINANLDSSGFSLKVDSLNAVVQGAITFDSPEKSEIAKNNAEFKLYDDFISAKRGFEITVDLSHIPKIDLTNKFDVYYQNVKIGSMLDYVAKDEANESEANGLNQNTMKAEEVRLLIDPNMRHLFKENTKIVLRKNKLNLASLKNINTLLRDNYLDVIPGEGKAQETFTAINAQDLLLQQSGSLLITLTAPETYGVGKGEPVYYNNIKIGEIVTQKVDIDSVTFSVVILEQFKHLIKKDTLFVAASNLEVSVGIDGLKMEAATPEKWLEGGIRVIAGKKNEGKPEQRYHLYKSLSYAEMGILDTQLQPSITLKTSNLPSISSGSLVLYRQYEVGKILDIRPTLKSFDIDVYIYPKYQHLLTSKSVFWVEDAAKIDITPQGISIQASPVGRSLKGAISFDNIGGKDNKTLYPSEIRAKSAGQVITLMSDDATYLSKGMALRYMGLNVGQIENIVLTKQNKVQATALINGDYMKLIAKSGSKFKVISPEISAGGIQNLETILQPYIDIEVGTGSPQNSFALQQSAPNNQKYATGFPLVLEISDASNITKGSPIMYRGVDVGIVNRMELNKLGDRVLVYITIANKHKHLVRQNTEFWISAGYGMEIGFRGLSINTGSVQQLLKGGISFSTPSGTVVQPMAKANQHFLLQVKKPVGSADWNLGILKE</sequence>
<dbReference type="AlphaFoldDB" id="A0A4R2N121"/>
<feature type="transmembrane region" description="Helical" evidence="7">
    <location>
        <begin position="30"/>
        <end position="49"/>
    </location>
</feature>
<dbReference type="InterPro" id="IPR003399">
    <property type="entry name" value="Mce/MlaD"/>
</dbReference>
<organism evidence="9 10">
    <name type="scientific">Bisgaardia hudsonensis</name>
    <dbReference type="NCBI Taxonomy" id="109472"/>
    <lineage>
        <taxon>Bacteria</taxon>
        <taxon>Pseudomonadati</taxon>
        <taxon>Pseudomonadota</taxon>
        <taxon>Gammaproteobacteria</taxon>
        <taxon>Pasteurellales</taxon>
        <taxon>Pasteurellaceae</taxon>
        <taxon>Bisgaardia</taxon>
    </lineage>
</organism>
<dbReference type="PANTHER" id="PTHR30462">
    <property type="entry name" value="INTERMEMBRANE TRANSPORT PROTEIN PQIB-RELATED"/>
    <property type="match status" value="1"/>
</dbReference>
<accession>A0A4R2N121</accession>
<keyword evidence="2" id="KW-1003">Cell membrane</keyword>
<keyword evidence="3" id="KW-0997">Cell inner membrane</keyword>
<keyword evidence="6 7" id="KW-0472">Membrane</keyword>
<evidence type="ECO:0000256" key="2">
    <source>
        <dbReference type="ARBA" id="ARBA00022475"/>
    </source>
</evidence>
<evidence type="ECO:0000313" key="9">
    <source>
        <dbReference type="EMBL" id="TCP13220.1"/>
    </source>
</evidence>
<keyword evidence="4 7" id="KW-0812">Transmembrane</keyword>
<evidence type="ECO:0000256" key="6">
    <source>
        <dbReference type="ARBA" id="ARBA00023136"/>
    </source>
</evidence>
<comment type="subcellular location">
    <subcellularLocation>
        <location evidence="1">Cell inner membrane</location>
    </subcellularLocation>
</comment>
<dbReference type="GO" id="GO:0005886">
    <property type="term" value="C:plasma membrane"/>
    <property type="evidence" value="ECO:0007669"/>
    <property type="project" value="UniProtKB-SubCell"/>
</dbReference>
<evidence type="ECO:0000256" key="1">
    <source>
        <dbReference type="ARBA" id="ARBA00004533"/>
    </source>
</evidence>
<keyword evidence="10" id="KW-1185">Reference proteome</keyword>
<feature type="domain" description="Mce/MlaD" evidence="8">
    <location>
        <begin position="171"/>
        <end position="227"/>
    </location>
</feature>
<dbReference type="InterPro" id="IPR051800">
    <property type="entry name" value="PqiA-PqiB_transport"/>
</dbReference>
<dbReference type="OrthoDB" id="9806984at2"/>
<comment type="caution">
    <text evidence="9">The sequence shown here is derived from an EMBL/GenBank/DDBJ whole genome shotgun (WGS) entry which is preliminary data.</text>
</comment>
<evidence type="ECO:0000256" key="5">
    <source>
        <dbReference type="ARBA" id="ARBA00022989"/>
    </source>
</evidence>